<evidence type="ECO:0000256" key="2">
    <source>
        <dbReference type="ARBA" id="ARBA00023242"/>
    </source>
</evidence>
<feature type="compositionally biased region" description="Polar residues" evidence="3">
    <location>
        <begin position="148"/>
        <end position="157"/>
    </location>
</feature>
<keyword evidence="7" id="KW-1185">Reference proteome</keyword>
<dbReference type="OrthoDB" id="9886754at2759"/>
<feature type="domain" description="HTH psq-type" evidence="5">
    <location>
        <begin position="17"/>
        <end position="66"/>
    </location>
</feature>
<protein>
    <recommendedName>
        <fullName evidence="8">HTH psq-type domain-containing protein</fullName>
    </recommendedName>
</protein>
<keyword evidence="1" id="KW-0238">DNA-binding</keyword>
<evidence type="ECO:0000256" key="3">
    <source>
        <dbReference type="SAM" id="MobiDB-lite"/>
    </source>
</evidence>
<gene>
    <name evidence="6" type="ORF">SPHA_75765</name>
</gene>
<feature type="region of interest" description="Disordered" evidence="3">
    <location>
        <begin position="127"/>
        <end position="157"/>
    </location>
</feature>
<evidence type="ECO:0000313" key="6">
    <source>
        <dbReference type="EMBL" id="CAE1326199.1"/>
    </source>
</evidence>
<evidence type="ECO:0000256" key="1">
    <source>
        <dbReference type="ARBA" id="ARBA00023125"/>
    </source>
</evidence>
<dbReference type="Pfam" id="PF03221">
    <property type="entry name" value="HTH_Tnp_Tc5"/>
    <property type="match status" value="1"/>
</dbReference>
<dbReference type="InterPro" id="IPR006600">
    <property type="entry name" value="HTH_CenpB_DNA-bd_dom"/>
</dbReference>
<evidence type="ECO:0000259" key="4">
    <source>
        <dbReference type="Pfam" id="PF03221"/>
    </source>
</evidence>
<dbReference type="InterPro" id="IPR007889">
    <property type="entry name" value="HTH_Psq"/>
</dbReference>
<sequence>MAPKSAAASKAGTEPKCKRRRITIAEKMKLLDILKEGIIFAAVARHFSVNESTVRYIKKDEANIRKTAAITFNMSAKRLVTARNKTIIRMEATLAVWIADCRRKNIALNTNILQTKARRLYETFAAKEPEDDSSDHEEEDEDNVEDPQSGTSSDSQPKINALFLLAKGGFRHASA</sequence>
<feature type="domain" description="HTH CENPB-type" evidence="4">
    <location>
        <begin position="90"/>
        <end position="132"/>
    </location>
</feature>
<evidence type="ECO:0000259" key="5">
    <source>
        <dbReference type="Pfam" id="PF04218"/>
    </source>
</evidence>
<evidence type="ECO:0008006" key="8">
    <source>
        <dbReference type="Google" id="ProtNLM"/>
    </source>
</evidence>
<comment type="caution">
    <text evidence="6">The sequence shown here is derived from an EMBL/GenBank/DDBJ whole genome shotgun (WGS) entry which is preliminary data.</text>
</comment>
<dbReference type="Pfam" id="PF04218">
    <property type="entry name" value="CENP-B_N"/>
    <property type="match status" value="1"/>
</dbReference>
<dbReference type="EMBL" id="CAHIKZ030005472">
    <property type="protein sequence ID" value="CAE1326199.1"/>
    <property type="molecule type" value="Genomic_DNA"/>
</dbReference>
<reference evidence="6" key="1">
    <citation type="submission" date="2021-01" db="EMBL/GenBank/DDBJ databases">
        <authorList>
            <person name="Li R."/>
            <person name="Bekaert M."/>
        </authorList>
    </citation>
    <scope>NUCLEOTIDE SEQUENCE</scope>
    <source>
        <strain evidence="6">Farmed</strain>
    </source>
</reference>
<keyword evidence="2" id="KW-0539">Nucleus</keyword>
<proteinExistence type="predicted"/>
<name>A0A812ERP9_ACAPH</name>
<dbReference type="InterPro" id="IPR009057">
    <property type="entry name" value="Homeodomain-like_sf"/>
</dbReference>
<dbReference type="AlphaFoldDB" id="A0A812ERP9"/>
<dbReference type="Gene3D" id="1.10.10.10">
    <property type="entry name" value="Winged helix-like DNA-binding domain superfamily/Winged helix DNA-binding domain"/>
    <property type="match status" value="1"/>
</dbReference>
<dbReference type="GO" id="GO:0003677">
    <property type="term" value="F:DNA binding"/>
    <property type="evidence" value="ECO:0007669"/>
    <property type="project" value="UniProtKB-KW"/>
</dbReference>
<dbReference type="InterPro" id="IPR036388">
    <property type="entry name" value="WH-like_DNA-bd_sf"/>
</dbReference>
<feature type="compositionally biased region" description="Acidic residues" evidence="3">
    <location>
        <begin position="129"/>
        <end position="145"/>
    </location>
</feature>
<dbReference type="Gene3D" id="1.10.10.60">
    <property type="entry name" value="Homeodomain-like"/>
    <property type="match status" value="1"/>
</dbReference>
<dbReference type="SUPFAM" id="SSF46689">
    <property type="entry name" value="Homeodomain-like"/>
    <property type="match status" value="2"/>
</dbReference>
<accession>A0A812ERP9</accession>
<evidence type="ECO:0000313" key="7">
    <source>
        <dbReference type="Proteomes" id="UP000597762"/>
    </source>
</evidence>
<organism evidence="6 7">
    <name type="scientific">Acanthosepion pharaonis</name>
    <name type="common">Pharaoh cuttlefish</name>
    <name type="synonym">Sepia pharaonis</name>
    <dbReference type="NCBI Taxonomy" id="158019"/>
    <lineage>
        <taxon>Eukaryota</taxon>
        <taxon>Metazoa</taxon>
        <taxon>Spiralia</taxon>
        <taxon>Lophotrochozoa</taxon>
        <taxon>Mollusca</taxon>
        <taxon>Cephalopoda</taxon>
        <taxon>Coleoidea</taxon>
        <taxon>Decapodiformes</taxon>
        <taxon>Sepiida</taxon>
        <taxon>Sepiina</taxon>
        <taxon>Sepiidae</taxon>
        <taxon>Acanthosepion</taxon>
    </lineage>
</organism>
<dbReference type="Proteomes" id="UP000597762">
    <property type="component" value="Unassembled WGS sequence"/>
</dbReference>